<dbReference type="Gene3D" id="1.10.10.10">
    <property type="entry name" value="Winged helix-like DNA-binding domain superfamily/Winged helix DNA-binding domain"/>
    <property type="match status" value="1"/>
</dbReference>
<protein>
    <recommendedName>
        <fullName evidence="3">HTH marR-type domain-containing protein</fullName>
    </recommendedName>
</protein>
<dbReference type="PROSITE" id="PS01117">
    <property type="entry name" value="HTH_MARR_1"/>
    <property type="match status" value="1"/>
</dbReference>
<dbReference type="InterPro" id="IPR023187">
    <property type="entry name" value="Tscrpt_reg_MarR-type_CS"/>
</dbReference>
<dbReference type="EMBL" id="JABCRE010000003">
    <property type="protein sequence ID" value="NMW32332.1"/>
    <property type="molecule type" value="Genomic_DNA"/>
</dbReference>
<dbReference type="Proteomes" id="UP000561181">
    <property type="component" value="Unassembled WGS sequence"/>
</dbReference>
<evidence type="ECO:0000313" key="1">
    <source>
        <dbReference type="EMBL" id="NMW32332.1"/>
    </source>
</evidence>
<dbReference type="SUPFAM" id="SSF46785">
    <property type="entry name" value="Winged helix' DNA-binding domain"/>
    <property type="match status" value="1"/>
</dbReference>
<accession>A0A848QI47</accession>
<reference evidence="1 2" key="1">
    <citation type="submission" date="2020-04" db="EMBL/GenBank/DDBJ databases">
        <authorList>
            <person name="Liu A."/>
        </authorList>
    </citation>
    <scope>NUCLEOTIDE SEQUENCE [LARGE SCALE GENOMIC DNA]</scope>
    <source>
        <strain evidence="1 2">RZ02</strain>
    </source>
</reference>
<dbReference type="RefSeq" id="WP_170012860.1">
    <property type="nucleotide sequence ID" value="NZ_JABCRE010000003.1"/>
</dbReference>
<name>A0A848QI47_9SPHN</name>
<sequence length="157" mass="18030">MTSNENMIASVRSLARQIADLTNRLGQSGEKVDKRDFSKRSERVIHERDQKLIATIAEREYKNRQQRRAEFGCQIFGEPAWDMLLDMVVHYACQRRVSVSNACLASGAPATTALRWINYLEEEGLVTRIQCETDKRIAFLELSDAGWQKMARYLSSL</sequence>
<evidence type="ECO:0008006" key="3">
    <source>
        <dbReference type="Google" id="ProtNLM"/>
    </source>
</evidence>
<evidence type="ECO:0000313" key="2">
    <source>
        <dbReference type="Proteomes" id="UP000561181"/>
    </source>
</evidence>
<comment type="caution">
    <text evidence="1">The sequence shown here is derived from an EMBL/GenBank/DDBJ whole genome shotgun (WGS) entry which is preliminary data.</text>
</comment>
<dbReference type="InterPro" id="IPR036388">
    <property type="entry name" value="WH-like_DNA-bd_sf"/>
</dbReference>
<organism evidence="1 2">
    <name type="scientific">Pontixanthobacter rizhaonensis</name>
    <dbReference type="NCBI Taxonomy" id="2730337"/>
    <lineage>
        <taxon>Bacteria</taxon>
        <taxon>Pseudomonadati</taxon>
        <taxon>Pseudomonadota</taxon>
        <taxon>Alphaproteobacteria</taxon>
        <taxon>Sphingomonadales</taxon>
        <taxon>Erythrobacteraceae</taxon>
        <taxon>Pontixanthobacter</taxon>
    </lineage>
</organism>
<proteinExistence type="predicted"/>
<keyword evidence="2" id="KW-1185">Reference proteome</keyword>
<dbReference type="InterPro" id="IPR036390">
    <property type="entry name" value="WH_DNA-bd_sf"/>
</dbReference>
<gene>
    <name evidence="1" type="ORF">HKD42_09695</name>
</gene>
<dbReference type="AlphaFoldDB" id="A0A848QI47"/>